<sequence length="481" mass="53595">MHASSNMHAPWNQHHKMGTESAEADQLHVVMFPWFAFGHISPFVQLSNKLSLHGVKVSFFSAPGNIPRIKSSLNLTPMADIIPLQIPHVDGLPPGLDSTSEMTPHMAELLKQALDLMQPQIKTLLSQLKPHFVFFDFTHYWLPGLVGSQLGIKTVNFSVFSAISQAYLVVPARKLNNSLADLMKSPDGFPATSITSLDEFVARDYLYVYTKFNGGPSVYERGIQGVDGCDVLAIKTCNEMEGPYLDFVRTQFKKPVLLTGPLVNPEPPSGELEERWAKWLCKYPPKSVIYCSFGSETFLTVDQIKELAIGLEITGLPFFLVLNFPPNVDGQSELVRTLPPGFMDRVKDRGVVHTGWVQQQLILRHESVGCYVCHSGFSSVTEAVISDCQLVLLPLKGDQFLNSKLVAGDLKAGVEVNRRDHDGHFGKEDIFKAVKTVMVDVNKEPGASIRANQKWWREFLLNGQIQDKFIADFVKDLKALA</sequence>
<keyword evidence="6" id="KW-1185">Reference proteome</keyword>
<evidence type="ECO:0000256" key="2">
    <source>
        <dbReference type="ARBA" id="ARBA00022679"/>
    </source>
</evidence>
<evidence type="ECO:0000313" key="5">
    <source>
        <dbReference type="EMBL" id="GAY53590.1"/>
    </source>
</evidence>
<comment type="similarity">
    <text evidence="1 3">Belongs to the UDP-glycosyltransferase family.</text>
</comment>
<dbReference type="InterPro" id="IPR035595">
    <property type="entry name" value="UDP_glycos_trans_CS"/>
</dbReference>
<comment type="caution">
    <text evidence="5">The sequence shown here is derived from an EMBL/GenBank/DDBJ whole genome shotgun (WGS) entry which is preliminary data.</text>
</comment>
<dbReference type="InterPro" id="IPR002213">
    <property type="entry name" value="UDP_glucos_trans"/>
</dbReference>
<keyword evidence="2 3" id="KW-0808">Transferase</keyword>
<keyword evidence="3" id="KW-0328">Glycosyltransferase</keyword>
<dbReference type="InterPro" id="IPR050481">
    <property type="entry name" value="UDP-glycosyltransf_plant"/>
</dbReference>
<dbReference type="SUPFAM" id="SSF53756">
    <property type="entry name" value="UDP-Glycosyltransferase/glycogen phosphorylase"/>
    <property type="match status" value="1"/>
</dbReference>
<evidence type="ECO:0000256" key="4">
    <source>
        <dbReference type="RuleBase" id="RU362057"/>
    </source>
</evidence>
<name>A0A2H5PML2_CITUN</name>
<accession>A0A2H5PML2</accession>
<dbReference type="EMBL" id="BDQV01000094">
    <property type="protein sequence ID" value="GAY53590.1"/>
    <property type="molecule type" value="Genomic_DNA"/>
</dbReference>
<evidence type="ECO:0000256" key="1">
    <source>
        <dbReference type="ARBA" id="ARBA00009995"/>
    </source>
</evidence>
<dbReference type="CDD" id="cd03784">
    <property type="entry name" value="GT1_Gtf-like"/>
    <property type="match status" value="1"/>
</dbReference>
<dbReference type="EC" id="2.4.1.-" evidence="4"/>
<organism evidence="5 6">
    <name type="scientific">Citrus unshiu</name>
    <name type="common">Satsuma mandarin</name>
    <name type="synonym">Citrus nobilis var. unshiu</name>
    <dbReference type="NCBI Taxonomy" id="55188"/>
    <lineage>
        <taxon>Eukaryota</taxon>
        <taxon>Viridiplantae</taxon>
        <taxon>Streptophyta</taxon>
        <taxon>Embryophyta</taxon>
        <taxon>Tracheophyta</taxon>
        <taxon>Spermatophyta</taxon>
        <taxon>Magnoliopsida</taxon>
        <taxon>eudicotyledons</taxon>
        <taxon>Gunneridae</taxon>
        <taxon>Pentapetalae</taxon>
        <taxon>rosids</taxon>
        <taxon>malvids</taxon>
        <taxon>Sapindales</taxon>
        <taxon>Rutaceae</taxon>
        <taxon>Aurantioideae</taxon>
        <taxon>Citrus</taxon>
    </lineage>
</organism>
<dbReference type="PANTHER" id="PTHR48049">
    <property type="entry name" value="GLYCOSYLTRANSFERASE"/>
    <property type="match status" value="1"/>
</dbReference>
<dbReference type="Proteomes" id="UP000236630">
    <property type="component" value="Unassembled WGS sequence"/>
</dbReference>
<dbReference type="STRING" id="55188.A0A2H5PML2"/>
<dbReference type="Gene3D" id="3.40.50.2000">
    <property type="entry name" value="Glycogen Phosphorylase B"/>
    <property type="match status" value="2"/>
</dbReference>
<dbReference type="FunFam" id="3.40.50.2000:FF:000037">
    <property type="entry name" value="Glycosyltransferase"/>
    <property type="match status" value="1"/>
</dbReference>
<evidence type="ECO:0000256" key="3">
    <source>
        <dbReference type="RuleBase" id="RU003718"/>
    </source>
</evidence>
<reference evidence="5 6" key="1">
    <citation type="journal article" date="2017" name="Front. Genet.">
        <title>Draft sequencing of the heterozygous diploid genome of Satsuma (Citrus unshiu Marc.) using a hybrid assembly approach.</title>
        <authorList>
            <person name="Shimizu T."/>
            <person name="Tanizawa Y."/>
            <person name="Mochizuki T."/>
            <person name="Nagasaki H."/>
            <person name="Yoshioka T."/>
            <person name="Toyoda A."/>
            <person name="Fujiyama A."/>
            <person name="Kaminuma E."/>
            <person name="Nakamura Y."/>
        </authorList>
    </citation>
    <scope>NUCLEOTIDE SEQUENCE [LARGE SCALE GENOMIC DNA]</scope>
    <source>
        <strain evidence="6">cv. Miyagawa wase</strain>
    </source>
</reference>
<gene>
    <name evidence="5" type="ORF">CUMW_150250</name>
</gene>
<dbReference type="AlphaFoldDB" id="A0A2H5PML2"/>
<dbReference type="PANTHER" id="PTHR48049:SF84">
    <property type="entry name" value="UDP-GLYCOSYLTRANSFERASE 79A6"/>
    <property type="match status" value="1"/>
</dbReference>
<dbReference type="Pfam" id="PF00201">
    <property type="entry name" value="UDPGT"/>
    <property type="match status" value="1"/>
</dbReference>
<dbReference type="GO" id="GO:0035251">
    <property type="term" value="F:UDP-glucosyltransferase activity"/>
    <property type="evidence" value="ECO:0007669"/>
    <property type="project" value="InterPro"/>
</dbReference>
<evidence type="ECO:0000313" key="6">
    <source>
        <dbReference type="Proteomes" id="UP000236630"/>
    </source>
</evidence>
<dbReference type="PROSITE" id="PS00375">
    <property type="entry name" value="UDPGT"/>
    <property type="match status" value="1"/>
</dbReference>
<proteinExistence type="inferred from homology"/>
<protein>
    <recommendedName>
        <fullName evidence="4">Glycosyltransferase</fullName>
        <ecNumber evidence="4">2.4.1.-</ecNumber>
    </recommendedName>
</protein>